<feature type="domain" description="Phospholipid/glycerol acyltransferase" evidence="12">
    <location>
        <begin position="152"/>
        <end position="279"/>
    </location>
</feature>
<evidence type="ECO:0000256" key="9">
    <source>
        <dbReference type="ARBA" id="ARBA00023315"/>
    </source>
</evidence>
<organism evidence="13 14">
    <name type="scientific">Spinacia oleracea</name>
    <name type="common">Spinach</name>
    <dbReference type="NCBI Taxonomy" id="3562"/>
    <lineage>
        <taxon>Eukaryota</taxon>
        <taxon>Viridiplantae</taxon>
        <taxon>Streptophyta</taxon>
        <taxon>Embryophyta</taxon>
        <taxon>Tracheophyta</taxon>
        <taxon>Spermatophyta</taxon>
        <taxon>Magnoliopsida</taxon>
        <taxon>eudicotyledons</taxon>
        <taxon>Gunneridae</taxon>
        <taxon>Pentapetalae</taxon>
        <taxon>Caryophyllales</taxon>
        <taxon>Chenopodiaceae</taxon>
        <taxon>Chenopodioideae</taxon>
        <taxon>Anserineae</taxon>
        <taxon>Spinacia</taxon>
    </lineage>
</organism>
<dbReference type="GO" id="GO:0008374">
    <property type="term" value="F:O-acyltransferase activity"/>
    <property type="evidence" value="ECO:0000318"/>
    <property type="project" value="GO_Central"/>
</dbReference>
<keyword evidence="4" id="KW-1000">Mitochondrion outer membrane</keyword>
<comment type="subcellular location">
    <subcellularLocation>
        <location evidence="1">Mitochondrion inner membrane</location>
        <topology evidence="1">Peripheral membrane protein</topology>
        <orientation evidence="1">Intermembrane side</orientation>
    </subcellularLocation>
    <subcellularLocation>
        <location evidence="10">Mitochondrion outer membrane</location>
        <topology evidence="10">Peripheral membrane protein</topology>
        <orientation evidence="10">Intermembrane side</orientation>
    </subcellularLocation>
</comment>
<keyword evidence="9" id="KW-0012">Acyltransferase</keyword>
<keyword evidence="13" id="KW-1185">Reference proteome</keyword>
<gene>
    <name evidence="14" type="primary">LOC110778618</name>
</gene>
<proteinExistence type="inferred from homology"/>
<dbReference type="OrthoDB" id="193467at2759"/>
<dbReference type="InterPro" id="IPR002123">
    <property type="entry name" value="Plipid/glycerol_acylTrfase"/>
</dbReference>
<dbReference type="GeneID" id="110778618"/>
<comment type="similarity">
    <text evidence="2">Belongs to the taffazin family.</text>
</comment>
<dbReference type="GO" id="GO:0006644">
    <property type="term" value="P:phospholipid metabolic process"/>
    <property type="evidence" value="ECO:0007669"/>
    <property type="project" value="InterPro"/>
</dbReference>
<dbReference type="CDD" id="cd07989">
    <property type="entry name" value="LPLAT_AGPAT-like"/>
    <property type="match status" value="1"/>
</dbReference>
<sequence>MVGQQYQYHHLLDRGDLLKANARFLQLQLRQRFRVAVDRHFYRRCDSLSSAVDGRVPSAVKRWLHRFRDFRHNSLPSSTSASSSSAFSRIKRVKRDIFAEEESAITRMVQAVAVPVLGNVCHVFMHGLNRVQVYGAEKLLSAVQSKSKEKPLITVSNHVASMDDPLVIASLLPPSVLMDAQNLRWTLCASDRCFKNPVTSAFFKSLKVLPVSRGDGIYQKGLDTAISKLNNGGWVHIFPEGSRSRDGGKTIGSAKRGVGRLVLDADKTPTVVPFVHTGMQDIIPIGASFPRIGKTVTVLIGDPVEFDDLLNAEETDLASRGKLYDAVSTRIGQRLNELKLQVDKLALEKPRQMKEYALKGIDRAAEILQQVDWELFGMSNYISSQNESEISELENQIEEVIHSHQEESISNFEKRTWFTGGGIMSRIQRFKNSTDHIGFAARGVLPNQLNRVCQEYWQLNPSRAWKQSLEASYGATVNLC</sequence>
<dbReference type="InterPro" id="IPR000872">
    <property type="entry name" value="Tafazzin"/>
</dbReference>
<reference evidence="13" key="1">
    <citation type="journal article" date="2021" name="Nat. Commun.">
        <title>Genomic analyses provide insights into spinach domestication and the genetic basis of agronomic traits.</title>
        <authorList>
            <person name="Cai X."/>
            <person name="Sun X."/>
            <person name="Xu C."/>
            <person name="Sun H."/>
            <person name="Wang X."/>
            <person name="Ge C."/>
            <person name="Zhang Z."/>
            <person name="Wang Q."/>
            <person name="Fei Z."/>
            <person name="Jiao C."/>
            <person name="Wang Q."/>
        </authorList>
    </citation>
    <scope>NUCLEOTIDE SEQUENCE [LARGE SCALE GENOMIC DNA]</scope>
    <source>
        <strain evidence="13">cv. Varoflay</strain>
    </source>
</reference>
<evidence type="ECO:0000313" key="13">
    <source>
        <dbReference type="Proteomes" id="UP000813463"/>
    </source>
</evidence>
<evidence type="ECO:0000256" key="8">
    <source>
        <dbReference type="ARBA" id="ARBA00023136"/>
    </source>
</evidence>
<protein>
    <recommendedName>
        <fullName evidence="12">Phospholipid/glycerol acyltransferase domain-containing protein</fullName>
    </recommendedName>
</protein>
<dbReference type="AlphaFoldDB" id="A0A9R0HXI4"/>
<evidence type="ECO:0000256" key="11">
    <source>
        <dbReference type="ARBA" id="ARBA00047906"/>
    </source>
</evidence>
<evidence type="ECO:0000256" key="7">
    <source>
        <dbReference type="ARBA" id="ARBA00023128"/>
    </source>
</evidence>
<keyword evidence="3" id="KW-0808">Transferase</keyword>
<evidence type="ECO:0000259" key="12">
    <source>
        <dbReference type="SMART" id="SM00563"/>
    </source>
</evidence>
<keyword evidence="7" id="KW-0496">Mitochondrion</keyword>
<evidence type="ECO:0000256" key="1">
    <source>
        <dbReference type="ARBA" id="ARBA00004137"/>
    </source>
</evidence>
<evidence type="ECO:0000256" key="2">
    <source>
        <dbReference type="ARBA" id="ARBA00010524"/>
    </source>
</evidence>
<evidence type="ECO:0000256" key="4">
    <source>
        <dbReference type="ARBA" id="ARBA00022787"/>
    </source>
</evidence>
<dbReference type="SMART" id="SM00563">
    <property type="entry name" value="PlsC"/>
    <property type="match status" value="1"/>
</dbReference>
<dbReference type="GO" id="GO:0005743">
    <property type="term" value="C:mitochondrial inner membrane"/>
    <property type="evidence" value="ECO:0007669"/>
    <property type="project" value="UniProtKB-SubCell"/>
</dbReference>
<keyword evidence="8" id="KW-0472">Membrane</keyword>
<evidence type="ECO:0000256" key="10">
    <source>
        <dbReference type="ARBA" id="ARBA00024323"/>
    </source>
</evidence>
<comment type="catalytic activity">
    <reaction evidence="11">
        <text>1'-[1,2-diacyl-sn-glycero-3-phospho],3'-[1-acyl-sn-glycero-3-phospho]-glycerol + a 1,2-diacyl-sn-glycero-3-phosphocholine = a cardiolipin + a 1-acyl-sn-glycero-3-phosphocholine</text>
        <dbReference type="Rhea" id="RHEA:33731"/>
        <dbReference type="ChEBI" id="CHEBI:57643"/>
        <dbReference type="ChEBI" id="CHEBI:58168"/>
        <dbReference type="ChEBI" id="CHEBI:62237"/>
        <dbReference type="ChEBI" id="CHEBI:64743"/>
    </reaction>
    <physiologicalReaction direction="left-to-right" evidence="11">
        <dbReference type="Rhea" id="RHEA:33732"/>
    </physiologicalReaction>
    <physiologicalReaction direction="right-to-left" evidence="11">
        <dbReference type="Rhea" id="RHEA:33733"/>
    </physiologicalReaction>
</comment>
<name>A0A9R0HXI4_SPIOL</name>
<evidence type="ECO:0000256" key="6">
    <source>
        <dbReference type="ARBA" id="ARBA00023098"/>
    </source>
</evidence>
<dbReference type="Pfam" id="PF01553">
    <property type="entry name" value="Acyltransferase"/>
    <property type="match status" value="1"/>
</dbReference>
<dbReference type="RefSeq" id="XP_021838858.1">
    <property type="nucleotide sequence ID" value="XM_021983166.2"/>
</dbReference>
<keyword evidence="5" id="KW-0999">Mitochondrion inner membrane</keyword>
<evidence type="ECO:0000256" key="3">
    <source>
        <dbReference type="ARBA" id="ARBA00022679"/>
    </source>
</evidence>
<dbReference type="GO" id="GO:0005741">
    <property type="term" value="C:mitochondrial outer membrane"/>
    <property type="evidence" value="ECO:0007669"/>
    <property type="project" value="UniProtKB-SubCell"/>
</dbReference>
<dbReference type="Proteomes" id="UP000813463">
    <property type="component" value="Chromosome 4"/>
</dbReference>
<dbReference type="KEGG" id="soe:110778618"/>
<evidence type="ECO:0000256" key="5">
    <source>
        <dbReference type="ARBA" id="ARBA00022792"/>
    </source>
</evidence>
<evidence type="ECO:0000313" key="14">
    <source>
        <dbReference type="RefSeq" id="XP_021838858.1"/>
    </source>
</evidence>
<keyword evidence="6" id="KW-0443">Lipid metabolism</keyword>
<dbReference type="SUPFAM" id="SSF69593">
    <property type="entry name" value="Glycerol-3-phosphate (1)-acyltransferase"/>
    <property type="match status" value="1"/>
</dbReference>
<dbReference type="PRINTS" id="PR00979">
    <property type="entry name" value="TAFAZZIN"/>
</dbReference>
<dbReference type="PANTHER" id="PTHR12497">
    <property type="entry name" value="TAZ PROTEIN TAFAZZIN"/>
    <property type="match status" value="1"/>
</dbReference>
<dbReference type="PANTHER" id="PTHR12497:SF0">
    <property type="entry name" value="TAFAZZIN"/>
    <property type="match status" value="1"/>
</dbReference>
<reference evidence="14" key="2">
    <citation type="submission" date="2025-08" db="UniProtKB">
        <authorList>
            <consortium name="RefSeq"/>
        </authorList>
    </citation>
    <scope>IDENTIFICATION</scope>
    <source>
        <tissue evidence="14">Leaf</tissue>
    </source>
</reference>
<accession>A0A9R0HXI4</accession>